<dbReference type="InterPro" id="IPR013221">
    <property type="entry name" value="Mur_ligase_cen"/>
</dbReference>
<evidence type="ECO:0000313" key="17">
    <source>
        <dbReference type="Proteomes" id="UP001055437"/>
    </source>
</evidence>
<keyword evidence="4 11" id="KW-0436">Ligase</keyword>
<organism evidence="14 16">
    <name type="scientific">Clostridium septicum</name>
    <dbReference type="NCBI Taxonomy" id="1504"/>
    <lineage>
        <taxon>Bacteria</taxon>
        <taxon>Bacillati</taxon>
        <taxon>Bacillota</taxon>
        <taxon>Clostridia</taxon>
        <taxon>Eubacteriales</taxon>
        <taxon>Clostridiaceae</taxon>
        <taxon>Clostridium</taxon>
    </lineage>
</organism>
<dbReference type="GO" id="GO:0046872">
    <property type="term" value="F:metal ion binding"/>
    <property type="evidence" value="ECO:0007669"/>
    <property type="project" value="UniProtKB-KW"/>
</dbReference>
<evidence type="ECO:0000256" key="1">
    <source>
        <dbReference type="ARBA" id="ARBA00001946"/>
    </source>
</evidence>
<dbReference type="PIRSF" id="PIRSF001563">
    <property type="entry name" value="Folylpolyglu_synth"/>
    <property type="match status" value="1"/>
</dbReference>
<evidence type="ECO:0000313" key="16">
    <source>
        <dbReference type="Proteomes" id="UP000280586"/>
    </source>
</evidence>
<evidence type="ECO:0000256" key="9">
    <source>
        <dbReference type="ARBA" id="ARBA00030592"/>
    </source>
</evidence>
<dbReference type="PROSITE" id="PS01011">
    <property type="entry name" value="FOLYLPOLYGLU_SYNT_1"/>
    <property type="match status" value="1"/>
</dbReference>
<dbReference type="OrthoDB" id="9809356at2"/>
<dbReference type="SUPFAM" id="SSF53623">
    <property type="entry name" value="MurD-like peptide ligases, catalytic domain"/>
    <property type="match status" value="1"/>
</dbReference>
<accession>A0A9N7PLJ9</accession>
<evidence type="ECO:0000259" key="12">
    <source>
        <dbReference type="Pfam" id="PF02875"/>
    </source>
</evidence>
<sequence length="437" mass="49909">MKYEDAMKYITEVGNFGSNYGLERTYRLLELLDNPQEKINLIHIAGTNGKGSTTAIISRILQGHGYKVGMYTSPFLEEFEERIQINGMNIPKEKLADLMEKVKKAVDKVIEEGYNHPTEFEIITCLMYLYFYIENVDFGVIEVGLGGRLDSTNVITPILSVITSISLDHVNILGNSLKEIANEKSGIIKNKVPVVIFPQKKDAFDIIKKKCEEENASLYVIDENDWEFIDVVREDGIYQKIRVKYNKEELEVNFPLLGEHQILNLSVALKAIEILEKNGFLKISKEIIKKSLESVVWKGRLEVMNVNPLVVIDGAHNIQGITTLKSNIKKYFEYRNLYLILGILADKDVERMVKEITPMAKKVYSVTPNSLRAELSEDLKKEILKYNSNCYAYEDYEEALNSSLKDATEEDLIIASGSLYMIADMRKIITNKFIKVK</sequence>
<dbReference type="AlphaFoldDB" id="A0A9N7PLJ9"/>
<feature type="domain" description="Mur ligase C-terminal" evidence="12">
    <location>
        <begin position="299"/>
        <end position="418"/>
    </location>
</feature>
<dbReference type="PROSITE" id="PS01012">
    <property type="entry name" value="FOLYLPOLYGLU_SYNT_2"/>
    <property type="match status" value="1"/>
</dbReference>
<dbReference type="Proteomes" id="UP001055437">
    <property type="component" value="Chromosome"/>
</dbReference>
<dbReference type="NCBIfam" id="TIGR01499">
    <property type="entry name" value="folC"/>
    <property type="match status" value="1"/>
</dbReference>
<keyword evidence="17" id="KW-1185">Reference proteome</keyword>
<reference evidence="14 16" key="1">
    <citation type="submission" date="2017-09" db="EMBL/GenBank/DDBJ databases">
        <authorList>
            <person name="Thomas P."/>
            <person name="Seyboldt C."/>
        </authorList>
    </citation>
    <scope>NUCLEOTIDE SEQUENCE [LARGE SCALE GENOMIC DNA]</scope>
    <source>
        <strain evidence="14 16">DSM 7534</strain>
    </source>
</reference>
<dbReference type="EMBL" id="CP099799">
    <property type="protein sequence ID" value="USS02134.1"/>
    <property type="molecule type" value="Genomic_DNA"/>
</dbReference>
<evidence type="ECO:0000256" key="6">
    <source>
        <dbReference type="ARBA" id="ARBA00022741"/>
    </source>
</evidence>
<evidence type="ECO:0000256" key="11">
    <source>
        <dbReference type="PIRNR" id="PIRNR001563"/>
    </source>
</evidence>
<keyword evidence="5" id="KW-0479">Metal-binding</keyword>
<comment type="similarity">
    <text evidence="2 11">Belongs to the folylpolyglutamate synthase family.</text>
</comment>
<dbReference type="EMBL" id="CP023671">
    <property type="protein sequence ID" value="AYE35532.1"/>
    <property type="molecule type" value="Genomic_DNA"/>
</dbReference>
<evidence type="ECO:0000256" key="2">
    <source>
        <dbReference type="ARBA" id="ARBA00008276"/>
    </source>
</evidence>
<keyword evidence="6 11" id="KW-0547">Nucleotide-binding</keyword>
<dbReference type="FunFam" id="3.40.1190.10:FF:000011">
    <property type="entry name" value="Folylpolyglutamate synthase/dihydrofolate synthase"/>
    <property type="match status" value="1"/>
</dbReference>
<dbReference type="InterPro" id="IPR036615">
    <property type="entry name" value="Mur_ligase_C_dom_sf"/>
</dbReference>
<dbReference type="SUPFAM" id="SSF53244">
    <property type="entry name" value="MurD-like peptide ligases, peptide-binding domain"/>
    <property type="match status" value="1"/>
</dbReference>
<evidence type="ECO:0000256" key="8">
    <source>
        <dbReference type="ARBA" id="ARBA00022842"/>
    </source>
</evidence>
<dbReference type="Pfam" id="PF02875">
    <property type="entry name" value="Mur_ligase_C"/>
    <property type="match status" value="1"/>
</dbReference>
<comment type="catalytic activity">
    <reaction evidence="10">
        <text>(6S)-5,6,7,8-tetrahydrofolyl-(gamma-L-Glu)(n) + L-glutamate + ATP = (6S)-5,6,7,8-tetrahydrofolyl-(gamma-L-Glu)(n+1) + ADP + phosphate + H(+)</text>
        <dbReference type="Rhea" id="RHEA:10580"/>
        <dbReference type="Rhea" id="RHEA-COMP:14738"/>
        <dbReference type="Rhea" id="RHEA-COMP:14740"/>
        <dbReference type="ChEBI" id="CHEBI:15378"/>
        <dbReference type="ChEBI" id="CHEBI:29985"/>
        <dbReference type="ChEBI" id="CHEBI:30616"/>
        <dbReference type="ChEBI" id="CHEBI:43474"/>
        <dbReference type="ChEBI" id="CHEBI:141005"/>
        <dbReference type="ChEBI" id="CHEBI:456216"/>
        <dbReference type="EC" id="6.3.2.17"/>
    </reaction>
</comment>
<keyword evidence="7 11" id="KW-0067">ATP-binding</keyword>
<dbReference type="PANTHER" id="PTHR11136:SF0">
    <property type="entry name" value="DIHYDROFOLATE SYNTHETASE-RELATED"/>
    <property type="match status" value="1"/>
</dbReference>
<dbReference type="Gene3D" id="3.40.1190.10">
    <property type="entry name" value="Mur-like, catalytic domain"/>
    <property type="match status" value="1"/>
</dbReference>
<dbReference type="GeneID" id="303561882"/>
<evidence type="ECO:0000256" key="3">
    <source>
        <dbReference type="ARBA" id="ARBA00013025"/>
    </source>
</evidence>
<dbReference type="GO" id="GO:0005524">
    <property type="term" value="F:ATP binding"/>
    <property type="evidence" value="ECO:0007669"/>
    <property type="project" value="UniProtKB-KW"/>
</dbReference>
<dbReference type="InterPro" id="IPR004101">
    <property type="entry name" value="Mur_ligase_C"/>
</dbReference>
<evidence type="ECO:0000256" key="4">
    <source>
        <dbReference type="ARBA" id="ARBA00022598"/>
    </source>
</evidence>
<evidence type="ECO:0000313" key="15">
    <source>
        <dbReference type="EMBL" id="USS02134.1"/>
    </source>
</evidence>
<gene>
    <name evidence="14" type="ORF">CP523_14430</name>
    <name evidence="15" type="ORF">NH397_06850</name>
</gene>
<dbReference type="Pfam" id="PF08245">
    <property type="entry name" value="Mur_ligase_M"/>
    <property type="match status" value="1"/>
</dbReference>
<reference evidence="15" key="2">
    <citation type="submission" date="2022-06" db="EMBL/GenBank/DDBJ databases">
        <authorList>
            <person name="Holder M.E."/>
            <person name="Ajami N.J."/>
            <person name="Petrosino J.F."/>
        </authorList>
    </citation>
    <scope>NUCLEOTIDE SEQUENCE</scope>
    <source>
        <strain evidence="15">RMA 8861</strain>
    </source>
</reference>
<dbReference type="Proteomes" id="UP000280586">
    <property type="component" value="Chromosome"/>
</dbReference>
<dbReference type="EC" id="6.3.2.17" evidence="3"/>
<dbReference type="GO" id="GO:0004326">
    <property type="term" value="F:tetrahydrofolylpolyglutamate synthase activity"/>
    <property type="evidence" value="ECO:0007669"/>
    <property type="project" value="UniProtKB-EC"/>
</dbReference>
<evidence type="ECO:0000256" key="10">
    <source>
        <dbReference type="ARBA" id="ARBA00047493"/>
    </source>
</evidence>
<feature type="domain" description="Mur ligase central" evidence="13">
    <location>
        <begin position="44"/>
        <end position="270"/>
    </location>
</feature>
<dbReference type="InterPro" id="IPR001645">
    <property type="entry name" value="Folylpolyglutamate_synth"/>
</dbReference>
<dbReference type="PANTHER" id="PTHR11136">
    <property type="entry name" value="FOLYLPOLYGLUTAMATE SYNTHASE-RELATED"/>
    <property type="match status" value="1"/>
</dbReference>
<dbReference type="InterPro" id="IPR036565">
    <property type="entry name" value="Mur-like_cat_sf"/>
</dbReference>
<dbReference type="RefSeq" id="WP_066676818.1">
    <property type="nucleotide sequence ID" value="NZ_CABMIZ010000019.1"/>
</dbReference>
<proteinExistence type="inferred from homology"/>
<protein>
    <recommendedName>
        <fullName evidence="3">tetrahydrofolate synthase</fullName>
        <ecNumber evidence="3">6.3.2.17</ecNumber>
    </recommendedName>
    <alternativeName>
        <fullName evidence="9">Tetrahydrofolylpolyglutamate synthase</fullName>
    </alternativeName>
</protein>
<keyword evidence="8" id="KW-0460">Magnesium</keyword>
<dbReference type="GO" id="GO:0005737">
    <property type="term" value="C:cytoplasm"/>
    <property type="evidence" value="ECO:0007669"/>
    <property type="project" value="TreeGrafter"/>
</dbReference>
<evidence type="ECO:0000259" key="13">
    <source>
        <dbReference type="Pfam" id="PF08245"/>
    </source>
</evidence>
<comment type="cofactor">
    <cofactor evidence="1">
        <name>Mg(2+)</name>
        <dbReference type="ChEBI" id="CHEBI:18420"/>
    </cofactor>
</comment>
<dbReference type="KEGG" id="csep:CP523_14430"/>
<evidence type="ECO:0000256" key="7">
    <source>
        <dbReference type="ARBA" id="ARBA00022840"/>
    </source>
</evidence>
<name>A0A9N7PLJ9_CLOSE</name>
<dbReference type="InterPro" id="IPR018109">
    <property type="entry name" value="Folylpolyglutamate_synth_CS"/>
</dbReference>
<dbReference type="Gene3D" id="3.90.190.20">
    <property type="entry name" value="Mur ligase, C-terminal domain"/>
    <property type="match status" value="1"/>
</dbReference>
<evidence type="ECO:0000256" key="5">
    <source>
        <dbReference type="ARBA" id="ARBA00022723"/>
    </source>
</evidence>
<dbReference type="GO" id="GO:0008841">
    <property type="term" value="F:dihydrofolate synthase activity"/>
    <property type="evidence" value="ECO:0007669"/>
    <property type="project" value="TreeGrafter"/>
</dbReference>
<evidence type="ECO:0000313" key="14">
    <source>
        <dbReference type="EMBL" id="AYE35532.1"/>
    </source>
</evidence>